<dbReference type="PANTHER" id="PTHR48148:SF2">
    <property type="entry name" value="PA14 DOMAIN-CONTAINING PROTEIN"/>
    <property type="match status" value="1"/>
</dbReference>
<feature type="domain" description="DUF5666" evidence="2">
    <location>
        <begin position="270"/>
        <end position="325"/>
    </location>
</feature>
<dbReference type="Pfam" id="PF18914">
    <property type="entry name" value="DUF5666"/>
    <property type="match status" value="4"/>
</dbReference>
<dbReference type="InterPro" id="IPR043724">
    <property type="entry name" value="DUF5666"/>
</dbReference>
<evidence type="ECO:0000259" key="2">
    <source>
        <dbReference type="Pfam" id="PF18914"/>
    </source>
</evidence>
<evidence type="ECO:0000313" key="3">
    <source>
        <dbReference type="EMBL" id="CAA9386858.1"/>
    </source>
</evidence>
<dbReference type="AlphaFoldDB" id="A0A6J4NG77"/>
<name>A0A6J4NG77_9BURK</name>
<organism evidence="3">
    <name type="scientific">uncultured Ramlibacter sp</name>
    <dbReference type="NCBI Taxonomy" id="260755"/>
    <lineage>
        <taxon>Bacteria</taxon>
        <taxon>Pseudomonadati</taxon>
        <taxon>Pseudomonadota</taxon>
        <taxon>Betaproteobacteria</taxon>
        <taxon>Burkholderiales</taxon>
        <taxon>Comamonadaceae</taxon>
        <taxon>Ramlibacter</taxon>
        <taxon>environmental samples</taxon>
    </lineage>
</organism>
<dbReference type="EMBL" id="CADCUX010000045">
    <property type="protein sequence ID" value="CAA9386858.1"/>
    <property type="molecule type" value="Genomic_DNA"/>
</dbReference>
<sequence>MKRRELHRLALAAAAALGLPGCGGGGSVVGAIGSGGTGITGGDGIGSGGTGVQVTPAGVGTVDGFGSIIVNGTRFDTDSARFAVADVPDLKLGMTVQVQGSISADLRTGVASVVTSAVDLRGRVEELDVATGTFRVWSSRVYTDGFTVLGEGLAGLADLRDGDWVQIHGLAGKAAKLRATRIERPAARGTPILTAAVESLQRAAGTFSMGGFPVRFSEAALAGVLPADGLVDGLLVRVRGTETAGGLVANSIEAWYPVEPVEGEPLTLGGLVTRIGGLADLLVDGVPVDASSARITGGTAADLAPGTRVEVAGTTRNGVLVASRLKLRQIVSTPGAAPAPAPAPASSPSPAPAPSPSPAPTPAPTPAPATGSPAPSPSPSPSPAPAPAPGQGQGRDDDDDRPVLSAEGTVSGFRAPARFRIRGEEIDAGRSSVVFVNGSRADLANGRKVRVTGSTVTNDVLVAERVEFLR</sequence>
<protein>
    <recommendedName>
        <fullName evidence="2">DUF5666 domain-containing protein</fullName>
    </recommendedName>
</protein>
<feature type="region of interest" description="Disordered" evidence="1">
    <location>
        <begin position="334"/>
        <end position="409"/>
    </location>
</feature>
<feature type="domain" description="DUF5666" evidence="2">
    <location>
        <begin position="62"/>
        <end position="105"/>
    </location>
</feature>
<feature type="domain" description="DUF5666" evidence="2">
    <location>
        <begin position="121"/>
        <end position="183"/>
    </location>
</feature>
<dbReference type="PANTHER" id="PTHR48148">
    <property type="entry name" value="KERATINOCYTE PROLINE-RICH PROTEIN"/>
    <property type="match status" value="1"/>
</dbReference>
<feature type="compositionally biased region" description="Pro residues" evidence="1">
    <location>
        <begin position="337"/>
        <end position="367"/>
    </location>
</feature>
<feature type="domain" description="DUF5666" evidence="2">
    <location>
        <begin position="407"/>
        <end position="467"/>
    </location>
</feature>
<proteinExistence type="predicted"/>
<evidence type="ECO:0000256" key="1">
    <source>
        <dbReference type="SAM" id="MobiDB-lite"/>
    </source>
</evidence>
<reference evidence="3" key="1">
    <citation type="submission" date="2020-02" db="EMBL/GenBank/DDBJ databases">
        <authorList>
            <person name="Meier V. D."/>
        </authorList>
    </citation>
    <scope>NUCLEOTIDE SEQUENCE</scope>
    <source>
        <strain evidence="3">AVDCRST_MAG51</strain>
    </source>
</reference>
<accession>A0A6J4NG77</accession>
<gene>
    <name evidence="3" type="ORF">AVDCRST_MAG51-190</name>
</gene>
<feature type="compositionally biased region" description="Pro residues" evidence="1">
    <location>
        <begin position="374"/>
        <end position="388"/>
    </location>
</feature>